<dbReference type="Gene3D" id="3.40.50.1860">
    <property type="match status" value="2"/>
</dbReference>
<comment type="similarity">
    <text evidence="7">Belongs to the aspartate/glutamate racemases family.</text>
</comment>
<organism evidence="9 10">
    <name type="scientific">Chryseobacterium salivictor</name>
    <dbReference type="NCBI Taxonomy" id="2547600"/>
    <lineage>
        <taxon>Bacteria</taxon>
        <taxon>Pseudomonadati</taxon>
        <taxon>Bacteroidota</taxon>
        <taxon>Flavobacteriia</taxon>
        <taxon>Flavobacteriales</taxon>
        <taxon>Weeksellaceae</taxon>
        <taxon>Chryseobacterium group</taxon>
        <taxon>Chryseobacterium</taxon>
    </lineage>
</organism>
<dbReference type="InterPro" id="IPR033134">
    <property type="entry name" value="Asp/Glu_racemase_AS_2"/>
</dbReference>
<dbReference type="InterPro" id="IPR015942">
    <property type="entry name" value="Asp/Glu/hydantoin_racemase"/>
</dbReference>
<dbReference type="SUPFAM" id="SSF53681">
    <property type="entry name" value="Aspartate/glutamate racemase"/>
    <property type="match status" value="2"/>
</dbReference>
<dbReference type="KEGG" id="csal:NBC122_01520"/>
<feature type="active site" description="Proton donor/acceptor" evidence="7">
    <location>
        <position position="237"/>
    </location>
</feature>
<dbReference type="GO" id="GO:0008881">
    <property type="term" value="F:glutamate racemase activity"/>
    <property type="evidence" value="ECO:0007669"/>
    <property type="project" value="UniProtKB-UniRule"/>
</dbReference>
<proteinExistence type="inferred from homology"/>
<dbReference type="GO" id="GO:0008360">
    <property type="term" value="P:regulation of cell shape"/>
    <property type="evidence" value="ECO:0007669"/>
    <property type="project" value="UniProtKB-KW"/>
</dbReference>
<evidence type="ECO:0000256" key="8">
    <source>
        <dbReference type="SAM" id="Phobius"/>
    </source>
</evidence>
<dbReference type="PANTHER" id="PTHR21198:SF2">
    <property type="entry name" value="GLUTAMATE RACEMASE"/>
    <property type="match status" value="1"/>
</dbReference>
<comment type="catalytic activity">
    <reaction evidence="1 7">
        <text>L-glutamate = D-glutamate</text>
        <dbReference type="Rhea" id="RHEA:12813"/>
        <dbReference type="ChEBI" id="CHEBI:29985"/>
        <dbReference type="ChEBI" id="CHEBI:29986"/>
        <dbReference type="EC" id="5.1.1.3"/>
    </reaction>
</comment>
<feature type="binding site" evidence="7">
    <location>
        <begin position="126"/>
        <end position="127"/>
    </location>
    <ligand>
        <name>substrate</name>
    </ligand>
</feature>
<feature type="transmembrane region" description="Helical" evidence="8">
    <location>
        <begin position="15"/>
        <end position="35"/>
    </location>
</feature>
<reference evidence="9 10" key="1">
    <citation type="submission" date="2019-03" db="EMBL/GenBank/DDBJ databases">
        <authorList>
            <person name="Kim H."/>
            <person name="Yu S.-M."/>
        </authorList>
    </citation>
    <scope>NUCLEOTIDE SEQUENCE [LARGE SCALE GENOMIC DNA]</scope>
    <source>
        <strain evidence="9 10">NBC122</strain>
    </source>
</reference>
<dbReference type="PROSITE" id="PS00923">
    <property type="entry name" value="ASP_GLU_RACEMASE_1"/>
    <property type="match status" value="1"/>
</dbReference>
<dbReference type="AlphaFoldDB" id="A0A4P6ZFN1"/>
<feature type="binding site" evidence="7">
    <location>
        <begin position="62"/>
        <end position="63"/>
    </location>
    <ligand>
        <name>substrate</name>
    </ligand>
</feature>
<dbReference type="GO" id="GO:0009252">
    <property type="term" value="P:peptidoglycan biosynthetic process"/>
    <property type="evidence" value="ECO:0007669"/>
    <property type="project" value="UniProtKB-UniRule"/>
</dbReference>
<dbReference type="PROSITE" id="PS00924">
    <property type="entry name" value="ASP_GLU_RACEMASE_2"/>
    <property type="match status" value="1"/>
</dbReference>
<evidence type="ECO:0000256" key="5">
    <source>
        <dbReference type="ARBA" id="ARBA00023235"/>
    </source>
</evidence>
<keyword evidence="4 7" id="KW-0573">Peptidoglycan synthesis</keyword>
<dbReference type="InterPro" id="IPR001920">
    <property type="entry name" value="Asp/Glu_race"/>
</dbReference>
<keyword evidence="10" id="KW-1185">Reference proteome</keyword>
<evidence type="ECO:0000313" key="9">
    <source>
        <dbReference type="EMBL" id="QBO58335.1"/>
    </source>
</evidence>
<dbReference type="UniPathway" id="UPA00219"/>
<dbReference type="Pfam" id="PF01177">
    <property type="entry name" value="Asp_Glu_race"/>
    <property type="match status" value="1"/>
</dbReference>
<feature type="binding site" evidence="7">
    <location>
        <begin position="238"/>
        <end position="239"/>
    </location>
    <ligand>
        <name>substrate</name>
    </ligand>
</feature>
<dbReference type="InterPro" id="IPR018187">
    <property type="entry name" value="Asp/Glu_racemase_AS_1"/>
</dbReference>
<dbReference type="InterPro" id="IPR004391">
    <property type="entry name" value="Glu_race"/>
</dbReference>
<evidence type="ECO:0000256" key="4">
    <source>
        <dbReference type="ARBA" id="ARBA00022984"/>
    </source>
</evidence>
<protein>
    <recommendedName>
        <fullName evidence="2 7">Glutamate racemase</fullName>
        <ecNumber evidence="2 7">5.1.1.3</ecNumber>
    </recommendedName>
</protein>
<accession>A0A4P6ZFN1</accession>
<keyword evidence="3 7" id="KW-0133">Cell shape</keyword>
<comment type="pathway">
    <text evidence="7">Cell wall biogenesis; peptidoglycan biosynthesis.</text>
</comment>
<dbReference type="GO" id="GO:0071555">
    <property type="term" value="P:cell wall organization"/>
    <property type="evidence" value="ECO:0007669"/>
    <property type="project" value="UniProtKB-KW"/>
</dbReference>
<feature type="binding site" evidence="7">
    <location>
        <begin position="94"/>
        <end position="95"/>
    </location>
    <ligand>
        <name>substrate</name>
    </ligand>
</feature>
<dbReference type="HAMAP" id="MF_00258">
    <property type="entry name" value="Glu_racemase"/>
    <property type="match status" value="1"/>
</dbReference>
<evidence type="ECO:0000256" key="1">
    <source>
        <dbReference type="ARBA" id="ARBA00001602"/>
    </source>
</evidence>
<evidence type="ECO:0000313" key="10">
    <source>
        <dbReference type="Proteomes" id="UP000294419"/>
    </source>
</evidence>
<dbReference type="EMBL" id="CP037954">
    <property type="protein sequence ID" value="QBO58335.1"/>
    <property type="molecule type" value="Genomic_DNA"/>
</dbReference>
<keyword evidence="8" id="KW-0812">Transmembrane</keyword>
<keyword evidence="8" id="KW-1133">Transmembrane helix</keyword>
<evidence type="ECO:0000256" key="6">
    <source>
        <dbReference type="ARBA" id="ARBA00023316"/>
    </source>
</evidence>
<dbReference type="EC" id="5.1.1.3" evidence="2 7"/>
<feature type="active site" description="Proton donor/acceptor" evidence="7">
    <location>
        <position position="125"/>
    </location>
</feature>
<name>A0A4P6ZFN1_9FLAO</name>
<evidence type="ECO:0000256" key="3">
    <source>
        <dbReference type="ARBA" id="ARBA00022960"/>
    </source>
</evidence>
<dbReference type="NCBIfam" id="TIGR00067">
    <property type="entry name" value="glut_race"/>
    <property type="match status" value="1"/>
</dbReference>
<dbReference type="FunFam" id="3.40.50.1860:FF:000001">
    <property type="entry name" value="Glutamate racemase"/>
    <property type="match status" value="1"/>
</dbReference>
<keyword evidence="6 7" id="KW-0961">Cell wall biogenesis/degradation</keyword>
<evidence type="ECO:0000256" key="7">
    <source>
        <dbReference type="HAMAP-Rule" id="MF_00258"/>
    </source>
</evidence>
<dbReference type="PANTHER" id="PTHR21198">
    <property type="entry name" value="GLUTAMATE RACEMASE"/>
    <property type="match status" value="1"/>
</dbReference>
<evidence type="ECO:0000256" key="2">
    <source>
        <dbReference type="ARBA" id="ARBA00013090"/>
    </source>
</evidence>
<keyword evidence="5 7" id="KW-0413">Isomerase</keyword>
<dbReference type="Proteomes" id="UP000294419">
    <property type="component" value="Chromosome"/>
</dbReference>
<gene>
    <name evidence="9" type="primary">racE</name>
    <name evidence="7" type="synonym">murI</name>
    <name evidence="9" type="ORF">NBC122_01520</name>
</gene>
<sequence>MFVVNAFKEIHHSPIFTIHFTCLLFTFYLALYSYFCRNFFPLKTIKPDFSHLSANQSIGIFDSGVGGLTVAKEIKRLLPHENLIYFGDTKHLPYGEKSREAIVGYCTKITEFLLEKNCKAIVIACNSATANALTEVLALVNNQVPVIDVINPVAEKVSYEIHNNVGVIATKATVNSGLYKKSIRKHNKFIKVDELATPLLVPAIEEGFRNHPITHSIIYNYLSNSKLKNIETLILGCTHYPLLLNEIKQYYGNRVRVIDSPSIVANQLRIILEKHHLLNEENPKPTYQFYLSDITKNFEKISKKFFGKTIDLELKVL</sequence>
<comment type="function">
    <text evidence="7">Provides the (R)-glutamate required for cell wall biosynthesis.</text>
</comment>
<keyword evidence="8" id="KW-0472">Membrane</keyword>